<evidence type="ECO:0000313" key="2">
    <source>
        <dbReference type="Proteomes" id="UP000504603"/>
    </source>
</evidence>
<dbReference type="RefSeq" id="XP_022139818.1">
    <property type="nucleotide sequence ID" value="XM_022284126.1"/>
</dbReference>
<feature type="region of interest" description="Disordered" evidence="1">
    <location>
        <begin position="1"/>
        <end position="24"/>
    </location>
</feature>
<accession>A0A6J1CGL7</accession>
<gene>
    <name evidence="3" type="primary">LOC111010640</name>
</gene>
<organism evidence="2 3">
    <name type="scientific">Momordica charantia</name>
    <name type="common">Bitter gourd</name>
    <name type="synonym">Balsam pear</name>
    <dbReference type="NCBI Taxonomy" id="3673"/>
    <lineage>
        <taxon>Eukaryota</taxon>
        <taxon>Viridiplantae</taxon>
        <taxon>Streptophyta</taxon>
        <taxon>Embryophyta</taxon>
        <taxon>Tracheophyta</taxon>
        <taxon>Spermatophyta</taxon>
        <taxon>Magnoliopsida</taxon>
        <taxon>eudicotyledons</taxon>
        <taxon>Gunneridae</taxon>
        <taxon>Pentapetalae</taxon>
        <taxon>rosids</taxon>
        <taxon>fabids</taxon>
        <taxon>Cucurbitales</taxon>
        <taxon>Cucurbitaceae</taxon>
        <taxon>Momordiceae</taxon>
        <taxon>Momordica</taxon>
    </lineage>
</organism>
<keyword evidence="2" id="KW-1185">Reference proteome</keyword>
<evidence type="ECO:0000256" key="1">
    <source>
        <dbReference type="SAM" id="MobiDB-lite"/>
    </source>
</evidence>
<name>A0A6J1CGL7_MOMCH</name>
<protein>
    <submittedName>
        <fullName evidence="3">Uncharacterized protein LOC111010640</fullName>
    </submittedName>
</protein>
<sequence>MANSNSGMGIHPKNPAQPDISSSGSSSYSFSSSLSFAAYLTCKDREPNSGGLIKTGDQGFEFGPICCDDHDGGSGSGRRRIRDDDGQRWLVVRNNSIRRGGRRIKDEEEESSSSTSWSSVFRSFVSPCRECRASKPSAVIEAQAHPIQRGCIMYLIEMRVCILVQIG</sequence>
<evidence type="ECO:0000313" key="3">
    <source>
        <dbReference type="RefSeq" id="XP_022139818.1"/>
    </source>
</evidence>
<dbReference type="AlphaFoldDB" id="A0A6J1CGL7"/>
<dbReference type="GeneID" id="111010640"/>
<proteinExistence type="predicted"/>
<dbReference type="Proteomes" id="UP000504603">
    <property type="component" value="Unplaced"/>
</dbReference>
<dbReference type="KEGG" id="mcha:111010640"/>
<reference evidence="3" key="1">
    <citation type="submission" date="2025-08" db="UniProtKB">
        <authorList>
            <consortium name="RefSeq"/>
        </authorList>
    </citation>
    <scope>IDENTIFICATION</scope>
    <source>
        <strain evidence="3">OHB3-1</strain>
    </source>
</reference>